<sequence length="150" mass="16703">MSIPRITTSIWSPCSPTDWSPDPNKATKIGSQFSEIYSDYNNAKKHSIDINKLVATRTKQYHNSRAFATHVLSLAISISNSEYDYQVKQMSLSLIQTANKFMLDASNISKSAQVLSDEVSAVEDLTLDILTKKLEISLDAKAPEYIPGKM</sequence>
<evidence type="ECO:0000256" key="1">
    <source>
        <dbReference type="SAM" id="MobiDB-lite"/>
    </source>
</evidence>
<organism evidence="2">
    <name type="scientific">Megaviridae environmental sample</name>
    <dbReference type="NCBI Taxonomy" id="1737588"/>
    <lineage>
        <taxon>Viruses</taxon>
        <taxon>Varidnaviria</taxon>
        <taxon>Bamfordvirae</taxon>
        <taxon>Nucleocytoviricota</taxon>
        <taxon>Megaviricetes</taxon>
        <taxon>Imitervirales</taxon>
        <taxon>Mimiviridae</taxon>
        <taxon>environmental samples</taxon>
    </lineage>
</organism>
<evidence type="ECO:0000313" key="2">
    <source>
        <dbReference type="EMBL" id="QFG74156.1"/>
    </source>
</evidence>
<name>A0A5J6VJ11_9VIRU</name>
<accession>A0A5J6VJ11</accession>
<feature type="compositionally biased region" description="Polar residues" evidence="1">
    <location>
        <begin position="1"/>
        <end position="18"/>
    </location>
</feature>
<reference evidence="2" key="1">
    <citation type="journal article" date="2019" name="Philos. Trans. R. Soc. Lond., B, Biol. Sci.">
        <title>Targeted metagenomic recovery of four divergent viruses reveals shared and distinctive characteristics of giant viruses of marine eukaryotes.</title>
        <authorList>
            <person name="Needham D.M."/>
            <person name="Poirier C."/>
            <person name="Hehenberger E."/>
            <person name="Jimenez V."/>
            <person name="Swalwell J.E."/>
            <person name="Santoro A.E."/>
            <person name="Worden A.Z."/>
        </authorList>
    </citation>
    <scope>NUCLEOTIDE SEQUENCE</scope>
    <source>
        <strain evidence="2">OPacV-662</strain>
    </source>
</reference>
<protein>
    <submittedName>
        <fullName evidence="2">Uncharacterized protein</fullName>
    </submittedName>
</protein>
<dbReference type="EMBL" id="MN448281">
    <property type="protein sequence ID" value="QFG74156.1"/>
    <property type="molecule type" value="Genomic_DNA"/>
</dbReference>
<feature type="region of interest" description="Disordered" evidence="1">
    <location>
        <begin position="1"/>
        <end position="24"/>
    </location>
</feature>
<proteinExistence type="predicted"/>